<proteinExistence type="predicted"/>
<protein>
    <submittedName>
        <fullName evidence="1">Uncharacterized protein</fullName>
    </submittedName>
</protein>
<sequence>MMPGSSSEPFMVKVLPLLVWP</sequence>
<dbReference type="AlphaFoldDB" id="A0A0A9AVD9"/>
<accession>A0A0A9AVD9</accession>
<evidence type="ECO:0000313" key="1">
    <source>
        <dbReference type="EMBL" id="JAD55076.1"/>
    </source>
</evidence>
<organism evidence="1">
    <name type="scientific">Arundo donax</name>
    <name type="common">Giant reed</name>
    <name type="synonym">Donax arundinaceus</name>
    <dbReference type="NCBI Taxonomy" id="35708"/>
    <lineage>
        <taxon>Eukaryota</taxon>
        <taxon>Viridiplantae</taxon>
        <taxon>Streptophyta</taxon>
        <taxon>Embryophyta</taxon>
        <taxon>Tracheophyta</taxon>
        <taxon>Spermatophyta</taxon>
        <taxon>Magnoliopsida</taxon>
        <taxon>Liliopsida</taxon>
        <taxon>Poales</taxon>
        <taxon>Poaceae</taxon>
        <taxon>PACMAD clade</taxon>
        <taxon>Arundinoideae</taxon>
        <taxon>Arundineae</taxon>
        <taxon>Arundo</taxon>
    </lineage>
</organism>
<name>A0A0A9AVD9_ARUDO</name>
<reference evidence="1" key="1">
    <citation type="submission" date="2014-09" db="EMBL/GenBank/DDBJ databases">
        <authorList>
            <person name="Magalhaes I.L.F."/>
            <person name="Oliveira U."/>
            <person name="Santos F.R."/>
            <person name="Vidigal T.H.D.A."/>
            <person name="Brescovit A.D."/>
            <person name="Santos A.J."/>
        </authorList>
    </citation>
    <scope>NUCLEOTIDE SEQUENCE</scope>
    <source>
        <tissue evidence="1">Shoot tissue taken approximately 20 cm above the soil surface</tissue>
    </source>
</reference>
<dbReference type="EMBL" id="GBRH01242819">
    <property type="protein sequence ID" value="JAD55076.1"/>
    <property type="molecule type" value="Transcribed_RNA"/>
</dbReference>
<reference evidence="1" key="2">
    <citation type="journal article" date="2015" name="Data Brief">
        <title>Shoot transcriptome of the giant reed, Arundo donax.</title>
        <authorList>
            <person name="Barrero R.A."/>
            <person name="Guerrero F.D."/>
            <person name="Moolhuijzen P."/>
            <person name="Goolsby J.A."/>
            <person name="Tidwell J."/>
            <person name="Bellgard S.E."/>
            <person name="Bellgard M.I."/>
        </authorList>
    </citation>
    <scope>NUCLEOTIDE SEQUENCE</scope>
    <source>
        <tissue evidence="1">Shoot tissue taken approximately 20 cm above the soil surface</tissue>
    </source>
</reference>